<keyword evidence="1" id="KW-0547">Nucleotide-binding</keyword>
<dbReference type="GO" id="GO:0003676">
    <property type="term" value="F:nucleic acid binding"/>
    <property type="evidence" value="ECO:0007669"/>
    <property type="project" value="InterPro"/>
</dbReference>
<organism evidence="7">
    <name type="scientific">viral metagenome</name>
    <dbReference type="NCBI Taxonomy" id="1070528"/>
    <lineage>
        <taxon>unclassified sequences</taxon>
        <taxon>metagenomes</taxon>
        <taxon>organismal metagenomes</taxon>
    </lineage>
</organism>
<dbReference type="InterPro" id="IPR050699">
    <property type="entry name" value="RNA-DNA_Helicase"/>
</dbReference>
<dbReference type="Gene3D" id="3.40.50.300">
    <property type="entry name" value="P-loop containing nucleotide triphosphate hydrolases"/>
    <property type="match status" value="2"/>
</dbReference>
<feature type="domain" description="Helicase C-terminal" evidence="6">
    <location>
        <begin position="290"/>
        <end position="499"/>
    </location>
</feature>
<dbReference type="GO" id="GO:0005524">
    <property type="term" value="F:ATP binding"/>
    <property type="evidence" value="ECO:0007669"/>
    <property type="project" value="UniProtKB-KW"/>
</dbReference>
<evidence type="ECO:0000256" key="1">
    <source>
        <dbReference type="ARBA" id="ARBA00022741"/>
    </source>
</evidence>
<evidence type="ECO:0000259" key="5">
    <source>
        <dbReference type="PROSITE" id="PS51192"/>
    </source>
</evidence>
<keyword evidence="4" id="KW-0067">ATP-binding</keyword>
<dbReference type="PANTHER" id="PTHR12131:SF1">
    <property type="entry name" value="ATP-DEPENDENT RNA HELICASE SUPV3L1, MITOCHONDRIAL-RELATED"/>
    <property type="match status" value="1"/>
</dbReference>
<dbReference type="Gene3D" id="1.10.3380.30">
    <property type="match status" value="1"/>
</dbReference>
<dbReference type="Pfam" id="PF00271">
    <property type="entry name" value="Helicase_C"/>
    <property type="match status" value="1"/>
</dbReference>
<name>A0A6C0DAK9_9ZZZZ</name>
<dbReference type="GO" id="GO:0004386">
    <property type="term" value="F:helicase activity"/>
    <property type="evidence" value="ECO:0007669"/>
    <property type="project" value="UniProtKB-KW"/>
</dbReference>
<reference evidence="7" key="1">
    <citation type="journal article" date="2020" name="Nature">
        <title>Giant virus diversity and host interactions through global metagenomics.</title>
        <authorList>
            <person name="Schulz F."/>
            <person name="Roux S."/>
            <person name="Paez-Espino D."/>
            <person name="Jungbluth S."/>
            <person name="Walsh D.A."/>
            <person name="Denef V.J."/>
            <person name="McMahon K.D."/>
            <person name="Konstantinidis K.T."/>
            <person name="Eloe-Fadrosh E.A."/>
            <person name="Kyrpides N.C."/>
            <person name="Woyke T."/>
        </authorList>
    </citation>
    <scope>NUCLEOTIDE SEQUENCE</scope>
    <source>
        <strain evidence="7">GVMAG-M-3300023174-131</strain>
    </source>
</reference>
<dbReference type="Pfam" id="PF08148">
    <property type="entry name" value="DSHCT"/>
    <property type="match status" value="1"/>
</dbReference>
<dbReference type="PROSITE" id="PS51192">
    <property type="entry name" value="HELICASE_ATP_BIND_1"/>
    <property type="match status" value="1"/>
</dbReference>
<keyword evidence="3" id="KW-0347">Helicase</keyword>
<feature type="domain" description="Helicase ATP-binding" evidence="5">
    <location>
        <begin position="31"/>
        <end position="203"/>
    </location>
</feature>
<evidence type="ECO:0000256" key="4">
    <source>
        <dbReference type="ARBA" id="ARBA00022840"/>
    </source>
</evidence>
<sequence length="820" mass="94529">MVKICSDTYSKDNEYFEKFSFPLSSFQKYAIEAITTGNHVLVTAHTGSGKTLPAEFAIEYFVSQRKKVIYTSPIKALSNQKFYEFTKKFPNISFGILTGDIKFNPEADVLIMTTEILQNTLYKKINKSNNDSSLLMFDMDIDNELACVIFDEVHYINDPERGKVWEETIMMLPPQIQMVMLSATLDSPATFAQWCETKGQAVNNSGKIVYLTTTYERVVPLTHYSFITTNKGIFKAIKDKAVHQEINNIINKPFILQGPKGEFNEVHYHKMTKMLKLFQDNNVTIKRQHIINEVCNYMKENNMLPALCFVLSRKQLEICAKEVTVPLLEDDSKVGYTVRYECEQIMRKLPNYQEYLELPEYLNMVSLLEKGIAIHHAGVMPVLREMVELLYAKGYIKLLFATETFAVGINMPTKSVIFTDCNKFDGNHMRMLYSHEYTQMAGRAGRRGIDTIGSVIHLNNLFKNVELTGYRNMLKGTPQKLSSKFKISYNLLLNLLDIGETDFVKFAKKSMIQEDITKQLGTFFQNISKLESELQKHEGYNTRTPIHIIEEYIDLQENLKFSNNKKRKDMERRIATIKDTNKWIESDKLSIINNKNKQIQLTNLEKEYQNINLYLDNNVDVILNFLEKENMISEDHINLTQKGKIGTNLREVNCLVFSELIINNVLDNFSAKELVGLFSCFTNINVVDDIKNITCKNNNKLLETTINNIKEKYDSYLDFEIENKINTGTDYNIHYDLINHSMNWCDAVDADGCKFILQSLEKEKGIFLGEFVKALLKINNISSEIEIVAEYIGNISLLSKLKEIANMTLKYVVTNQSLYV</sequence>
<dbReference type="SMART" id="SM01142">
    <property type="entry name" value="DSHCT"/>
    <property type="match status" value="1"/>
</dbReference>
<evidence type="ECO:0000259" key="6">
    <source>
        <dbReference type="PROSITE" id="PS51194"/>
    </source>
</evidence>
<dbReference type="SUPFAM" id="SSF52540">
    <property type="entry name" value="P-loop containing nucleoside triphosphate hydrolases"/>
    <property type="match status" value="1"/>
</dbReference>
<keyword evidence="2" id="KW-0378">Hydrolase</keyword>
<dbReference type="PROSITE" id="PS51194">
    <property type="entry name" value="HELICASE_CTER"/>
    <property type="match status" value="1"/>
</dbReference>
<dbReference type="SMART" id="SM00487">
    <property type="entry name" value="DEXDc"/>
    <property type="match status" value="1"/>
</dbReference>
<dbReference type="GO" id="GO:0016787">
    <property type="term" value="F:hydrolase activity"/>
    <property type="evidence" value="ECO:0007669"/>
    <property type="project" value="UniProtKB-KW"/>
</dbReference>
<dbReference type="EMBL" id="MN739568">
    <property type="protein sequence ID" value="QHT13453.1"/>
    <property type="molecule type" value="Genomic_DNA"/>
</dbReference>
<dbReference type="InterPro" id="IPR012961">
    <property type="entry name" value="Ski2/MTR4_C"/>
</dbReference>
<dbReference type="InterPro" id="IPR001650">
    <property type="entry name" value="Helicase_C-like"/>
</dbReference>
<dbReference type="GO" id="GO:0070478">
    <property type="term" value="P:nuclear-transcribed mRNA catabolic process, 3'-5' exonucleolytic nonsense-mediated decay"/>
    <property type="evidence" value="ECO:0007669"/>
    <property type="project" value="TreeGrafter"/>
</dbReference>
<protein>
    <recommendedName>
        <fullName evidence="8">Helicase ATP-binding domain-containing protein</fullName>
    </recommendedName>
</protein>
<evidence type="ECO:0000313" key="7">
    <source>
        <dbReference type="EMBL" id="QHT13453.1"/>
    </source>
</evidence>
<evidence type="ECO:0000256" key="3">
    <source>
        <dbReference type="ARBA" id="ARBA00022806"/>
    </source>
</evidence>
<dbReference type="InterPro" id="IPR027417">
    <property type="entry name" value="P-loop_NTPase"/>
</dbReference>
<dbReference type="InterPro" id="IPR014001">
    <property type="entry name" value="Helicase_ATP-bd"/>
</dbReference>
<dbReference type="SMART" id="SM00490">
    <property type="entry name" value="HELICc"/>
    <property type="match status" value="1"/>
</dbReference>
<proteinExistence type="predicted"/>
<dbReference type="AlphaFoldDB" id="A0A6C0DAK9"/>
<dbReference type="InterPro" id="IPR011545">
    <property type="entry name" value="DEAD/DEAH_box_helicase_dom"/>
</dbReference>
<evidence type="ECO:0008006" key="8">
    <source>
        <dbReference type="Google" id="ProtNLM"/>
    </source>
</evidence>
<dbReference type="Pfam" id="PF00270">
    <property type="entry name" value="DEAD"/>
    <property type="match status" value="1"/>
</dbReference>
<dbReference type="GO" id="GO:0055087">
    <property type="term" value="C:Ski complex"/>
    <property type="evidence" value="ECO:0007669"/>
    <property type="project" value="TreeGrafter"/>
</dbReference>
<accession>A0A6C0DAK9</accession>
<evidence type="ECO:0000256" key="2">
    <source>
        <dbReference type="ARBA" id="ARBA00022801"/>
    </source>
</evidence>
<dbReference type="CDD" id="cd18795">
    <property type="entry name" value="SF2_C_Ski2"/>
    <property type="match status" value="1"/>
</dbReference>
<dbReference type="PANTHER" id="PTHR12131">
    <property type="entry name" value="ATP-DEPENDENT RNA AND DNA HELICASE"/>
    <property type="match status" value="1"/>
</dbReference>